<feature type="region of interest" description="Disordered" evidence="1">
    <location>
        <begin position="1"/>
        <end position="23"/>
    </location>
</feature>
<evidence type="ECO:0000256" key="1">
    <source>
        <dbReference type="SAM" id="MobiDB-lite"/>
    </source>
</evidence>
<name>A0ABU8GES5_9ACTN</name>
<sequence>MMTLASQQPARHDDREDPAVPPRADCVADFAGGLTFEVADLGESGPAQLVLVSRDGAPDVRLPLTPAGDGRLRAALPGSADLPEGYWDVHFQVADGEPLRLSPGVNDLRSLVDRAPAPAAGRIAVRIPYGTKHGNLTLRSWERSPHAEAGELHIGDGRLEVTARLYGAETAPGGYAEITDQNGLVPAVRADLTASEEKGRVSFTVAYGELSPGHWDLWLRPQGETGPRVRVARLLDDVVDKHPVFVYPGSRAESGQSGPVEGEPYYTAHNDLSVTVVAVN</sequence>
<accession>A0ABU8GES5</accession>
<keyword evidence="3" id="KW-1185">Reference proteome</keyword>
<reference evidence="2 3" key="1">
    <citation type="submission" date="2024-03" db="EMBL/GenBank/DDBJ databases">
        <title>First Report of Pectobacterium brasiliscabiei causing potato scab in china.</title>
        <authorList>
            <person name="Handique U."/>
        </authorList>
    </citation>
    <scope>NUCLEOTIDE SEQUENCE [LARGE SCALE GENOMIC DNA]</scope>
    <source>
        <strain evidence="2 3">ZRIMU1503</strain>
    </source>
</reference>
<dbReference type="Proteomes" id="UP001365781">
    <property type="component" value="Unassembled WGS sequence"/>
</dbReference>
<evidence type="ECO:0000313" key="3">
    <source>
        <dbReference type="Proteomes" id="UP001365781"/>
    </source>
</evidence>
<organism evidence="2 3">
    <name type="scientific">Streptomyces brasiliscabiei</name>
    <dbReference type="NCBI Taxonomy" id="2736302"/>
    <lineage>
        <taxon>Bacteria</taxon>
        <taxon>Bacillati</taxon>
        <taxon>Actinomycetota</taxon>
        <taxon>Actinomycetes</taxon>
        <taxon>Kitasatosporales</taxon>
        <taxon>Streptomycetaceae</taxon>
        <taxon>Streptomyces</taxon>
    </lineage>
</organism>
<gene>
    <name evidence="2" type="ORF">WB403_21290</name>
</gene>
<comment type="caution">
    <text evidence="2">The sequence shown here is derived from an EMBL/GenBank/DDBJ whole genome shotgun (WGS) entry which is preliminary data.</text>
</comment>
<proteinExistence type="predicted"/>
<protein>
    <recommendedName>
        <fullName evidence="4">Transferase</fullName>
    </recommendedName>
</protein>
<evidence type="ECO:0008006" key="4">
    <source>
        <dbReference type="Google" id="ProtNLM"/>
    </source>
</evidence>
<dbReference type="EMBL" id="JBBAYM010000013">
    <property type="protein sequence ID" value="MEI5611699.1"/>
    <property type="molecule type" value="Genomic_DNA"/>
</dbReference>
<evidence type="ECO:0000313" key="2">
    <source>
        <dbReference type="EMBL" id="MEI5611699.1"/>
    </source>
</evidence>